<protein>
    <submittedName>
        <fullName evidence="1">Uncharacterized protein</fullName>
    </submittedName>
</protein>
<organism evidence="1 2">
    <name type="scientific">Ascidiaceihabitans donghaensis</name>
    <dbReference type="NCBI Taxonomy" id="1510460"/>
    <lineage>
        <taxon>Bacteria</taxon>
        <taxon>Pseudomonadati</taxon>
        <taxon>Pseudomonadota</taxon>
        <taxon>Alphaproteobacteria</taxon>
        <taxon>Rhodobacterales</taxon>
        <taxon>Paracoccaceae</taxon>
        <taxon>Ascidiaceihabitans</taxon>
    </lineage>
</organism>
<sequence length="157" mass="17676">MPQRRKPSMHHIPAYEDAGLFKNTVSPIDVELVPQMQRNARQDLVVRGFLQDRSIDVVFAGRRAKQVAPLETHLSAMVAHARRWAQGQGLGQSVDVDSLRLPLRIEGAFRPKFSRDVSGWETRAYQIMVSRWTMIDAVGNITVFGTQPVISAAKTLR</sequence>
<evidence type="ECO:0000313" key="2">
    <source>
        <dbReference type="Proteomes" id="UP000244880"/>
    </source>
</evidence>
<accession>A0A2R8BE36</accession>
<reference evidence="1 2" key="1">
    <citation type="submission" date="2018-03" db="EMBL/GenBank/DDBJ databases">
        <authorList>
            <person name="Keele B.F."/>
        </authorList>
    </citation>
    <scope>NUCLEOTIDE SEQUENCE [LARGE SCALE GENOMIC DNA]</scope>
    <source>
        <strain evidence="1 2">CECT 8599</strain>
    </source>
</reference>
<dbReference type="OrthoDB" id="7665213at2"/>
<gene>
    <name evidence="1" type="ORF">ASD8599_01959</name>
</gene>
<evidence type="ECO:0000313" key="1">
    <source>
        <dbReference type="EMBL" id="SPH21210.1"/>
    </source>
</evidence>
<keyword evidence="2" id="KW-1185">Reference proteome</keyword>
<dbReference type="Proteomes" id="UP000244880">
    <property type="component" value="Unassembled WGS sequence"/>
</dbReference>
<dbReference type="EMBL" id="OMOR01000001">
    <property type="protein sequence ID" value="SPH21210.1"/>
    <property type="molecule type" value="Genomic_DNA"/>
</dbReference>
<proteinExistence type="predicted"/>
<dbReference type="AlphaFoldDB" id="A0A2R8BE36"/>
<dbReference type="RefSeq" id="WP_108828321.1">
    <property type="nucleotide sequence ID" value="NZ_OMOR01000001.1"/>
</dbReference>
<name>A0A2R8BE36_9RHOB</name>